<dbReference type="OMA" id="TWELERW"/>
<evidence type="ECO:0008006" key="4">
    <source>
        <dbReference type="Google" id="ProtNLM"/>
    </source>
</evidence>
<dbReference type="InterPro" id="IPR036047">
    <property type="entry name" value="F-box-like_dom_sf"/>
</dbReference>
<name>J3L048_ORYBR</name>
<organism evidence="2">
    <name type="scientific">Oryza brachyantha</name>
    <name type="common">malo sina</name>
    <dbReference type="NCBI Taxonomy" id="4533"/>
    <lineage>
        <taxon>Eukaryota</taxon>
        <taxon>Viridiplantae</taxon>
        <taxon>Streptophyta</taxon>
        <taxon>Embryophyta</taxon>
        <taxon>Tracheophyta</taxon>
        <taxon>Spermatophyta</taxon>
        <taxon>Magnoliopsida</taxon>
        <taxon>Liliopsida</taxon>
        <taxon>Poales</taxon>
        <taxon>Poaceae</taxon>
        <taxon>BOP clade</taxon>
        <taxon>Oryzoideae</taxon>
        <taxon>Oryzeae</taxon>
        <taxon>Oryzinae</taxon>
        <taxon>Oryza</taxon>
    </lineage>
</organism>
<dbReference type="Proteomes" id="UP000006038">
    <property type="component" value="Chromosome 1"/>
</dbReference>
<dbReference type="EnsemblPlants" id="OB01G26040.1">
    <property type="protein sequence ID" value="OB01G26040.1"/>
    <property type="gene ID" value="OB01G26040"/>
</dbReference>
<feature type="compositionally biased region" description="Low complexity" evidence="1">
    <location>
        <begin position="9"/>
        <end position="19"/>
    </location>
</feature>
<keyword evidence="3" id="KW-1185">Reference proteome</keyword>
<evidence type="ECO:0000256" key="1">
    <source>
        <dbReference type="SAM" id="MobiDB-lite"/>
    </source>
</evidence>
<dbReference type="Gramene" id="OB01G26040.1">
    <property type="protein sequence ID" value="OB01G26040.1"/>
    <property type="gene ID" value="OB01G26040"/>
</dbReference>
<dbReference type="SUPFAM" id="SSF81383">
    <property type="entry name" value="F-box domain"/>
    <property type="match status" value="1"/>
</dbReference>
<reference evidence="2" key="2">
    <citation type="submission" date="2013-04" db="UniProtKB">
        <authorList>
            <consortium name="EnsemblPlants"/>
        </authorList>
    </citation>
    <scope>IDENTIFICATION</scope>
</reference>
<evidence type="ECO:0000313" key="3">
    <source>
        <dbReference type="Proteomes" id="UP000006038"/>
    </source>
</evidence>
<dbReference type="AlphaFoldDB" id="J3L048"/>
<sequence length="302" mass="33319">MKAKKRKSTASAATTTTTQQPPPPPTTIVSLPDDIVADILLRLPSAAAIARAFFACRQWWRLACSTAFLRSLRAVHTYPLLLGHFATQANSPLPIFHPARLHSDSVLSAMVRRGDFLLTRLQDFGRCTLEDCNGGLLLFSTRTELIIFHPMGHHLVPIQRPRRRSFPDRGYAAHTFCLLPDLTTGGSKAACFRVISLQQRGQVVRAEVFDSGTTSWSIHPGTGTALKPARSNGNQFFPAMHAAGRIYWKYRTEPILLALDTKAMRFHYLRAPPGVTSRSPYAVGETDDGAYGGLLVIQYCCA</sequence>
<protein>
    <recommendedName>
        <fullName evidence="4">F-box domain-containing protein</fullName>
    </recommendedName>
</protein>
<evidence type="ECO:0000313" key="2">
    <source>
        <dbReference type="EnsemblPlants" id="OB01G26040.1"/>
    </source>
</evidence>
<reference evidence="2" key="1">
    <citation type="journal article" date="2013" name="Nat. Commun.">
        <title>Whole-genome sequencing of Oryza brachyantha reveals mechanisms underlying Oryza genome evolution.</title>
        <authorList>
            <person name="Chen J."/>
            <person name="Huang Q."/>
            <person name="Gao D."/>
            <person name="Wang J."/>
            <person name="Lang Y."/>
            <person name="Liu T."/>
            <person name="Li B."/>
            <person name="Bai Z."/>
            <person name="Luis Goicoechea J."/>
            <person name="Liang C."/>
            <person name="Chen C."/>
            <person name="Zhang W."/>
            <person name="Sun S."/>
            <person name="Liao Y."/>
            <person name="Zhang X."/>
            <person name="Yang L."/>
            <person name="Song C."/>
            <person name="Wang M."/>
            <person name="Shi J."/>
            <person name="Liu G."/>
            <person name="Liu J."/>
            <person name="Zhou H."/>
            <person name="Zhou W."/>
            <person name="Yu Q."/>
            <person name="An N."/>
            <person name="Chen Y."/>
            <person name="Cai Q."/>
            <person name="Wang B."/>
            <person name="Liu B."/>
            <person name="Min J."/>
            <person name="Huang Y."/>
            <person name="Wu H."/>
            <person name="Li Z."/>
            <person name="Zhang Y."/>
            <person name="Yin Y."/>
            <person name="Song W."/>
            <person name="Jiang J."/>
            <person name="Jackson S.A."/>
            <person name="Wing R.A."/>
            <person name="Wang J."/>
            <person name="Chen M."/>
        </authorList>
    </citation>
    <scope>NUCLEOTIDE SEQUENCE [LARGE SCALE GENOMIC DNA]</scope>
    <source>
        <strain evidence="2">cv. IRGC 101232</strain>
    </source>
</reference>
<feature type="region of interest" description="Disordered" evidence="1">
    <location>
        <begin position="1"/>
        <end position="26"/>
    </location>
</feature>
<dbReference type="HOGENOM" id="CLU_922485_0_0_1"/>
<accession>J3L048</accession>
<dbReference type="PANTHER" id="PTHR33207">
    <property type="entry name" value="F-BOX DOMAIN CONTAINING PROTEIN-RELATED"/>
    <property type="match status" value="1"/>
</dbReference>
<proteinExistence type="predicted"/>